<name>A0A410WR02_9BACL</name>
<keyword evidence="3" id="KW-0808">Transferase</keyword>
<dbReference type="Pfam" id="PF13527">
    <property type="entry name" value="Acetyltransf_9"/>
    <property type="match status" value="1"/>
</dbReference>
<evidence type="ECO:0000313" key="2">
    <source>
        <dbReference type="EMBL" id="MCY9594615.1"/>
    </source>
</evidence>
<dbReference type="GO" id="GO:0016747">
    <property type="term" value="F:acyltransferase activity, transferring groups other than amino-acyl groups"/>
    <property type="evidence" value="ECO:0007669"/>
    <property type="project" value="InterPro"/>
</dbReference>
<dbReference type="KEGG" id="pchi:PC41400_03810"/>
<dbReference type="Proteomes" id="UP000288943">
    <property type="component" value="Chromosome"/>
</dbReference>
<dbReference type="RefSeq" id="WP_042232205.1">
    <property type="nucleotide sequence ID" value="NZ_CP026520.1"/>
</dbReference>
<evidence type="ECO:0000313" key="5">
    <source>
        <dbReference type="Proteomes" id="UP001527202"/>
    </source>
</evidence>
<dbReference type="PROSITE" id="PS51186">
    <property type="entry name" value="GNAT"/>
    <property type="match status" value="1"/>
</dbReference>
<reference evidence="2 5" key="2">
    <citation type="submission" date="2022-05" db="EMBL/GenBank/DDBJ databases">
        <title>Genome Sequencing of Bee-Associated Microbes.</title>
        <authorList>
            <person name="Dunlap C."/>
        </authorList>
    </citation>
    <scope>NUCLEOTIDE SEQUENCE [LARGE SCALE GENOMIC DNA]</scope>
    <source>
        <strain evidence="2 5">NRRL B-23120</strain>
    </source>
</reference>
<reference evidence="3 4" key="1">
    <citation type="submission" date="2018-01" db="EMBL/GenBank/DDBJ databases">
        <title>The whole genome sequencing and assembly of Paenibacillus chitinolyticus KCCM 41400 strain.</title>
        <authorList>
            <person name="Kim J.-Y."/>
            <person name="Park M.-K."/>
            <person name="Lee Y.-J."/>
            <person name="Yi H."/>
            <person name="Bahn Y.-S."/>
            <person name="Kim J.F."/>
            <person name="Lee D.-W."/>
        </authorList>
    </citation>
    <scope>NUCLEOTIDE SEQUENCE [LARGE SCALE GENOMIC DNA]</scope>
    <source>
        <strain evidence="3 4">KCCM 41400</strain>
    </source>
</reference>
<protein>
    <submittedName>
        <fullName evidence="3">GNAT family N-acetyltransferase</fullName>
    </submittedName>
</protein>
<dbReference type="Proteomes" id="UP001527202">
    <property type="component" value="Unassembled WGS sequence"/>
</dbReference>
<evidence type="ECO:0000313" key="4">
    <source>
        <dbReference type="Proteomes" id="UP000288943"/>
    </source>
</evidence>
<organism evidence="3 4">
    <name type="scientific">Paenibacillus chitinolyticus</name>
    <dbReference type="NCBI Taxonomy" id="79263"/>
    <lineage>
        <taxon>Bacteria</taxon>
        <taxon>Bacillati</taxon>
        <taxon>Bacillota</taxon>
        <taxon>Bacilli</taxon>
        <taxon>Bacillales</taxon>
        <taxon>Paenibacillaceae</taxon>
        <taxon>Paenibacillus</taxon>
    </lineage>
</organism>
<evidence type="ECO:0000259" key="1">
    <source>
        <dbReference type="PROSITE" id="PS51186"/>
    </source>
</evidence>
<dbReference type="AlphaFoldDB" id="A0A410WR02"/>
<dbReference type="CDD" id="cd04301">
    <property type="entry name" value="NAT_SF"/>
    <property type="match status" value="1"/>
</dbReference>
<dbReference type="EMBL" id="CP026520">
    <property type="protein sequence ID" value="QAV16856.1"/>
    <property type="molecule type" value="Genomic_DNA"/>
</dbReference>
<gene>
    <name evidence="2" type="ORF">M5X16_02370</name>
    <name evidence="3" type="ORF">PC41400_03810</name>
</gene>
<dbReference type="Gene3D" id="3.40.630.30">
    <property type="match status" value="1"/>
</dbReference>
<proteinExistence type="predicted"/>
<dbReference type="SUPFAM" id="SSF55729">
    <property type="entry name" value="Acyl-CoA N-acyltransferases (Nat)"/>
    <property type="match status" value="1"/>
</dbReference>
<dbReference type="InterPro" id="IPR000182">
    <property type="entry name" value="GNAT_dom"/>
</dbReference>
<dbReference type="OrthoDB" id="5291446at2"/>
<dbReference type="GeneID" id="95373944"/>
<dbReference type="InterPro" id="IPR016181">
    <property type="entry name" value="Acyl_CoA_acyltransferase"/>
</dbReference>
<feature type="domain" description="N-acetyltransferase" evidence="1">
    <location>
        <begin position="1"/>
        <end position="146"/>
    </location>
</feature>
<sequence>MNVRLVKPDEMTEAATLADSIFRDGEQVSMAAGFPYLFSAVTSSSFGAYGEDGRMTAFMGLLPSAVRIGASELNVFSVGAVCTAPEARGHGVAGQLLDAVKDQVAESDGDLILVSGTRSLYTRAGCREFGTIRRYTLTPEMAPALREAANEAAQAGVSDGGTSSQTGADASACAASQAAAGASRGTDAAGPLRCREWTRSDLPALAKLASSREVAFEQSQWDLAMLIDAQAYARCVKLGHRVYVAERGGVPAAFLVAALPGGLRPKMTPFAIEWAGEPSAVAALLAHALETAAPEKLDVLASRHDAGLAALLQKHAPHADERILGTVYVPDAASLFHRLKPYLAALQPEKAALLEAGTGAAERGIRLSYPGLDDLELDADAWIALLFDGPFLLPGEEAGADANAAPVLPEGTPAQWREALTDLFPVPFPSTSGLNYI</sequence>
<keyword evidence="5" id="KW-1185">Reference proteome</keyword>
<evidence type="ECO:0000313" key="3">
    <source>
        <dbReference type="EMBL" id="QAV16856.1"/>
    </source>
</evidence>
<dbReference type="EMBL" id="JAMDMJ010000002">
    <property type="protein sequence ID" value="MCY9594615.1"/>
    <property type="molecule type" value="Genomic_DNA"/>
</dbReference>
<accession>A0A410WR02</accession>